<dbReference type="EMBL" id="JAAGAX010000010">
    <property type="protein sequence ID" value="KAF2302531.1"/>
    <property type="molecule type" value="Genomic_DNA"/>
</dbReference>
<name>A0A6A6LM92_HEVBR</name>
<evidence type="ECO:0000313" key="2">
    <source>
        <dbReference type="EMBL" id="KAF2285038.1"/>
    </source>
</evidence>
<comment type="caution">
    <text evidence="3">The sequence shown here is derived from an EMBL/GenBank/DDBJ whole genome shotgun (WGS) entry which is preliminary data.</text>
</comment>
<keyword evidence="4" id="KW-1185">Reference proteome</keyword>
<sequence length="176" mass="19105">MVGNSSYNPERSPLIDPAALVVEVAGNSSYNAYNTPPIDPTALLMDAATSSIYNAFRPPLSNPTSPLMMDVTGYTGFQPFSNPPQALPGVLQLSPTYIDGYNFSFSYIQSNELNMLPYMRQSHQSGQYANFNLPSRMNTTEKGTATEGAPQGEEENSAMGFYTAHSCPDHGNPSQF</sequence>
<dbReference type="EMBL" id="JAAGAX010000018">
    <property type="protein sequence ID" value="KAF2285038.1"/>
    <property type="molecule type" value="Genomic_DNA"/>
</dbReference>
<reference evidence="3 4" key="1">
    <citation type="journal article" date="2020" name="Mol. Plant">
        <title>The Chromosome-Based Rubber Tree Genome Provides New Insights into Spurge Genome Evolution and Rubber Biosynthesis.</title>
        <authorList>
            <person name="Liu J."/>
            <person name="Shi C."/>
            <person name="Shi C.C."/>
            <person name="Li W."/>
            <person name="Zhang Q.J."/>
            <person name="Zhang Y."/>
            <person name="Li K."/>
            <person name="Lu H.F."/>
            <person name="Shi C."/>
            <person name="Zhu S.T."/>
            <person name="Xiao Z.Y."/>
            <person name="Nan H."/>
            <person name="Yue Y."/>
            <person name="Zhu X.G."/>
            <person name="Wu Y."/>
            <person name="Hong X.N."/>
            <person name="Fan G.Y."/>
            <person name="Tong Y."/>
            <person name="Zhang D."/>
            <person name="Mao C.L."/>
            <person name="Liu Y.L."/>
            <person name="Hao S.J."/>
            <person name="Liu W.Q."/>
            <person name="Lv M.Q."/>
            <person name="Zhang H.B."/>
            <person name="Liu Y."/>
            <person name="Hu-Tang G.R."/>
            <person name="Wang J.P."/>
            <person name="Wang J.H."/>
            <person name="Sun Y.H."/>
            <person name="Ni S.B."/>
            <person name="Chen W.B."/>
            <person name="Zhang X.C."/>
            <person name="Jiao Y.N."/>
            <person name="Eichler E.E."/>
            <person name="Li G.H."/>
            <person name="Liu X."/>
            <person name="Gao L.Z."/>
        </authorList>
    </citation>
    <scope>NUCLEOTIDE SEQUENCE [LARGE SCALE GENOMIC DNA]</scope>
    <source>
        <strain evidence="4">cv. GT1</strain>
        <tissue evidence="3">Leaf</tissue>
    </source>
</reference>
<evidence type="ECO:0000313" key="4">
    <source>
        <dbReference type="Proteomes" id="UP000467840"/>
    </source>
</evidence>
<feature type="region of interest" description="Disordered" evidence="1">
    <location>
        <begin position="132"/>
        <end position="176"/>
    </location>
</feature>
<dbReference type="Proteomes" id="UP000467840">
    <property type="component" value="Chromosome 4"/>
</dbReference>
<organism evidence="3 4">
    <name type="scientific">Hevea brasiliensis</name>
    <name type="common">Para rubber tree</name>
    <name type="synonym">Siphonia brasiliensis</name>
    <dbReference type="NCBI Taxonomy" id="3981"/>
    <lineage>
        <taxon>Eukaryota</taxon>
        <taxon>Viridiplantae</taxon>
        <taxon>Streptophyta</taxon>
        <taxon>Embryophyta</taxon>
        <taxon>Tracheophyta</taxon>
        <taxon>Spermatophyta</taxon>
        <taxon>Magnoliopsida</taxon>
        <taxon>eudicotyledons</taxon>
        <taxon>Gunneridae</taxon>
        <taxon>Pentapetalae</taxon>
        <taxon>rosids</taxon>
        <taxon>fabids</taxon>
        <taxon>Malpighiales</taxon>
        <taxon>Euphorbiaceae</taxon>
        <taxon>Crotonoideae</taxon>
        <taxon>Micrandreae</taxon>
        <taxon>Hevea</taxon>
    </lineage>
</organism>
<feature type="compositionally biased region" description="Polar residues" evidence="1">
    <location>
        <begin position="132"/>
        <end position="143"/>
    </location>
</feature>
<evidence type="ECO:0000256" key="1">
    <source>
        <dbReference type="SAM" id="MobiDB-lite"/>
    </source>
</evidence>
<dbReference type="AlphaFoldDB" id="A0A6A6LM92"/>
<evidence type="ECO:0000313" key="3">
    <source>
        <dbReference type="EMBL" id="KAF2302531.1"/>
    </source>
</evidence>
<gene>
    <name evidence="3" type="ORF">GH714_037489</name>
    <name evidence="2" type="ORF">GH714_037503</name>
</gene>
<protein>
    <submittedName>
        <fullName evidence="3">Uncharacterized protein</fullName>
    </submittedName>
</protein>
<proteinExistence type="predicted"/>
<accession>A0A6A6LM92</accession>
<dbReference type="Proteomes" id="UP000467840">
    <property type="component" value="Chromosome 12"/>
</dbReference>